<dbReference type="InterPro" id="IPR019718">
    <property type="entry name" value="DUF2602"/>
</dbReference>
<dbReference type="Proteomes" id="UP000579136">
    <property type="component" value="Unassembled WGS sequence"/>
</dbReference>
<sequence>MNLHELEKIRELEDNYCKNCKLKKVNRKLYNKSYAHHFCINECSVGLKIKIYGNNL</sequence>
<dbReference type="AlphaFoldDB" id="A0A9Q2CYB5"/>
<evidence type="ECO:0000313" key="1">
    <source>
        <dbReference type="EMBL" id="MBB5175395.1"/>
    </source>
</evidence>
<comment type="caution">
    <text evidence="1">The sequence shown here is derived from an EMBL/GenBank/DDBJ whole genome shotgun (WGS) entry which is preliminary data.</text>
</comment>
<dbReference type="RefSeq" id="WP_183672817.1">
    <property type="nucleotide sequence ID" value="NZ_CBCRYX010000003.1"/>
</dbReference>
<dbReference type="EMBL" id="JACHHF010000001">
    <property type="protein sequence ID" value="MBB5175395.1"/>
    <property type="molecule type" value="Genomic_DNA"/>
</dbReference>
<protein>
    <recommendedName>
        <fullName evidence="3">Zinc-finger domain-containing protein</fullName>
    </recommendedName>
</protein>
<organism evidence="1 2">
    <name type="scientific">Nosocomiicoccus ampullae</name>
    <dbReference type="NCBI Taxonomy" id="489910"/>
    <lineage>
        <taxon>Bacteria</taxon>
        <taxon>Bacillati</taxon>
        <taxon>Bacillota</taxon>
        <taxon>Bacilli</taxon>
        <taxon>Bacillales</taxon>
        <taxon>Staphylococcaceae</taxon>
        <taxon>Nosocomiicoccus</taxon>
    </lineage>
</organism>
<dbReference type="Pfam" id="PF10782">
    <property type="entry name" value="zf-C2HCIx2C"/>
    <property type="match status" value="1"/>
</dbReference>
<proteinExistence type="predicted"/>
<evidence type="ECO:0008006" key="3">
    <source>
        <dbReference type="Google" id="ProtNLM"/>
    </source>
</evidence>
<keyword evidence="2" id="KW-1185">Reference proteome</keyword>
<accession>A0A9Q2CYB5</accession>
<gene>
    <name evidence="1" type="ORF">HNQ45_000253</name>
</gene>
<evidence type="ECO:0000313" key="2">
    <source>
        <dbReference type="Proteomes" id="UP000579136"/>
    </source>
</evidence>
<name>A0A9Q2CYB5_9STAP</name>
<reference evidence="1 2" key="1">
    <citation type="submission" date="2020-08" db="EMBL/GenBank/DDBJ databases">
        <title>Genomic Encyclopedia of Type Strains, Phase IV (KMG-IV): sequencing the most valuable type-strain genomes for metagenomic binning, comparative biology and taxonomic classification.</title>
        <authorList>
            <person name="Goeker M."/>
        </authorList>
    </citation>
    <scope>NUCLEOTIDE SEQUENCE [LARGE SCALE GENOMIC DNA]</scope>
    <source>
        <strain evidence="1 2">DSM 19163</strain>
    </source>
</reference>